<dbReference type="EMBL" id="NAJO01000038">
    <property type="protein sequence ID" value="OQN99796.1"/>
    <property type="molecule type" value="Genomic_DNA"/>
</dbReference>
<dbReference type="Proteomes" id="UP000192596">
    <property type="component" value="Unassembled WGS sequence"/>
</dbReference>
<dbReference type="InterPro" id="IPR023214">
    <property type="entry name" value="HAD_sf"/>
</dbReference>
<dbReference type="Pfam" id="PF00702">
    <property type="entry name" value="Hydrolase"/>
    <property type="match status" value="1"/>
</dbReference>
<dbReference type="PANTHER" id="PTHR43316:SF3">
    <property type="entry name" value="HALOACID DEHALOGENASE, TYPE II (AFU_ORTHOLOGUE AFUA_2G07750)-RELATED"/>
    <property type="match status" value="1"/>
</dbReference>
<organism evidence="3 4">
    <name type="scientific">Cryoendolithus antarcticus</name>
    <dbReference type="NCBI Taxonomy" id="1507870"/>
    <lineage>
        <taxon>Eukaryota</taxon>
        <taxon>Fungi</taxon>
        <taxon>Dikarya</taxon>
        <taxon>Ascomycota</taxon>
        <taxon>Pezizomycotina</taxon>
        <taxon>Dothideomycetes</taxon>
        <taxon>Dothideomycetidae</taxon>
        <taxon>Cladosporiales</taxon>
        <taxon>Cladosporiaceae</taxon>
        <taxon>Cryoendolithus</taxon>
    </lineage>
</organism>
<evidence type="ECO:0008006" key="5">
    <source>
        <dbReference type="Google" id="ProtNLM"/>
    </source>
</evidence>
<dbReference type="STRING" id="1507870.A0A1V8SKV4"/>
<dbReference type="PRINTS" id="PR00413">
    <property type="entry name" value="HADHALOGNASE"/>
</dbReference>
<reference evidence="4" key="1">
    <citation type="submission" date="2017-03" db="EMBL/GenBank/DDBJ databases">
        <title>Genomes of endolithic fungi from Antarctica.</title>
        <authorList>
            <person name="Coleine C."/>
            <person name="Masonjones S."/>
            <person name="Stajich J.E."/>
        </authorList>
    </citation>
    <scope>NUCLEOTIDE SEQUENCE [LARGE SCALE GENOMIC DNA]</scope>
    <source>
        <strain evidence="4">CCFEE 5527</strain>
    </source>
</reference>
<dbReference type="NCBIfam" id="TIGR01493">
    <property type="entry name" value="HAD-SF-IA-v2"/>
    <property type="match status" value="1"/>
</dbReference>
<name>A0A1V8SKV4_9PEZI</name>
<sequence>MPLTQRPKALLFDVFGTCVDWRKTVTEALTAAAKGAGETTKNADFWATFAQSWRNSYLTFTKSLAAANGSIPFKTVDEHHLDSLRELLSEHGLGSLLSDSQTVDLSLIWHRLDPWTDIVDGLAALNKAGLITVTLTNGNMSLIEDMVKHSGMPFSQIFSAELFNSYKPNPKIYLGAAERLGLKPEECAMVAAHLDDLVGARACGLKTVYVERRQEERHPELKDREGLVDVWVRESEEGFVEVARQLDSV</sequence>
<dbReference type="InterPro" id="IPR006439">
    <property type="entry name" value="HAD-SF_hydro_IA"/>
</dbReference>
<dbReference type="GO" id="GO:0016791">
    <property type="term" value="F:phosphatase activity"/>
    <property type="evidence" value="ECO:0007669"/>
    <property type="project" value="UniProtKB-ARBA"/>
</dbReference>
<dbReference type="InterPro" id="IPR006328">
    <property type="entry name" value="2-HAD"/>
</dbReference>
<keyword evidence="2" id="KW-0378">Hydrolase</keyword>
<dbReference type="NCBIfam" id="TIGR01428">
    <property type="entry name" value="HAD_type_II"/>
    <property type="match status" value="1"/>
</dbReference>
<accession>A0A1V8SKV4</accession>
<dbReference type="SFLD" id="SFLDS00003">
    <property type="entry name" value="Haloacid_Dehalogenase"/>
    <property type="match status" value="1"/>
</dbReference>
<gene>
    <name evidence="3" type="ORF">B0A48_14566</name>
</gene>
<proteinExistence type="inferred from homology"/>
<dbReference type="InterPro" id="IPR051540">
    <property type="entry name" value="S-2-haloacid_dehalogenase"/>
</dbReference>
<comment type="similarity">
    <text evidence="1">Belongs to the HAD-like hydrolase superfamily. S-2-haloalkanoic acid dehalogenase family.</text>
</comment>
<dbReference type="SUPFAM" id="SSF56784">
    <property type="entry name" value="HAD-like"/>
    <property type="match status" value="1"/>
</dbReference>
<dbReference type="GO" id="GO:0019120">
    <property type="term" value="F:hydrolase activity, acting on acid halide bonds, in C-halide compounds"/>
    <property type="evidence" value="ECO:0007669"/>
    <property type="project" value="InterPro"/>
</dbReference>
<dbReference type="PANTHER" id="PTHR43316">
    <property type="entry name" value="HYDROLASE, HALOACID DELAHOGENASE-RELATED"/>
    <property type="match status" value="1"/>
</dbReference>
<dbReference type="AlphaFoldDB" id="A0A1V8SKV4"/>
<evidence type="ECO:0000313" key="4">
    <source>
        <dbReference type="Proteomes" id="UP000192596"/>
    </source>
</evidence>
<dbReference type="OrthoDB" id="40579at2759"/>
<dbReference type="Gene3D" id="1.10.150.240">
    <property type="entry name" value="Putative phosphatase, domain 2"/>
    <property type="match status" value="1"/>
</dbReference>
<dbReference type="InterPro" id="IPR036412">
    <property type="entry name" value="HAD-like_sf"/>
</dbReference>
<keyword evidence="4" id="KW-1185">Reference proteome</keyword>
<evidence type="ECO:0000313" key="3">
    <source>
        <dbReference type="EMBL" id="OQN99796.1"/>
    </source>
</evidence>
<comment type="caution">
    <text evidence="3">The sequence shown here is derived from an EMBL/GenBank/DDBJ whole genome shotgun (WGS) entry which is preliminary data.</text>
</comment>
<dbReference type="SFLD" id="SFLDG01129">
    <property type="entry name" value="C1.5:_HAD__Beta-PGM__Phosphata"/>
    <property type="match status" value="1"/>
</dbReference>
<protein>
    <recommendedName>
        <fullName evidence="5">Haloacid dehalogenase, type II</fullName>
    </recommendedName>
</protein>
<evidence type="ECO:0000256" key="1">
    <source>
        <dbReference type="ARBA" id="ARBA00008106"/>
    </source>
</evidence>
<dbReference type="InterPro" id="IPR023198">
    <property type="entry name" value="PGP-like_dom2"/>
</dbReference>
<dbReference type="InParanoid" id="A0A1V8SKV4"/>
<dbReference type="Gene3D" id="3.40.50.1000">
    <property type="entry name" value="HAD superfamily/HAD-like"/>
    <property type="match status" value="1"/>
</dbReference>
<evidence type="ECO:0000256" key="2">
    <source>
        <dbReference type="ARBA" id="ARBA00022801"/>
    </source>
</evidence>